<feature type="compositionally biased region" description="Acidic residues" evidence="1">
    <location>
        <begin position="374"/>
        <end position="384"/>
    </location>
</feature>
<feature type="region of interest" description="Disordered" evidence="1">
    <location>
        <begin position="1"/>
        <end position="193"/>
    </location>
</feature>
<dbReference type="EMBL" id="LFJN01000047">
    <property type="protein sequence ID" value="KPI34910.1"/>
    <property type="molecule type" value="Genomic_DNA"/>
</dbReference>
<dbReference type="VEuPathDB" id="FungiDB:AB675_3814"/>
<comment type="caution">
    <text evidence="2">The sequence shown here is derived from an EMBL/GenBank/DDBJ whole genome shotgun (WGS) entry which is preliminary data.</text>
</comment>
<dbReference type="Proteomes" id="UP000038010">
    <property type="component" value="Unassembled WGS sequence"/>
</dbReference>
<feature type="compositionally biased region" description="Basic and acidic residues" evidence="1">
    <location>
        <begin position="570"/>
        <end position="580"/>
    </location>
</feature>
<organism evidence="2 3">
    <name type="scientific">Cyphellophora attinorum</name>
    <dbReference type="NCBI Taxonomy" id="1664694"/>
    <lineage>
        <taxon>Eukaryota</taxon>
        <taxon>Fungi</taxon>
        <taxon>Dikarya</taxon>
        <taxon>Ascomycota</taxon>
        <taxon>Pezizomycotina</taxon>
        <taxon>Eurotiomycetes</taxon>
        <taxon>Chaetothyriomycetidae</taxon>
        <taxon>Chaetothyriales</taxon>
        <taxon>Cyphellophoraceae</taxon>
        <taxon>Cyphellophora</taxon>
    </lineage>
</organism>
<dbReference type="AlphaFoldDB" id="A0A0N1H1T4"/>
<evidence type="ECO:0000313" key="2">
    <source>
        <dbReference type="EMBL" id="KPI34910.1"/>
    </source>
</evidence>
<feature type="region of interest" description="Disordered" evidence="1">
    <location>
        <begin position="374"/>
        <end position="428"/>
    </location>
</feature>
<feature type="region of interest" description="Disordered" evidence="1">
    <location>
        <begin position="281"/>
        <end position="311"/>
    </location>
</feature>
<sequence>MASTVDEALPMTDSSDFAFQHSSPLSLRHPSTFSSPPAPPLSNPYDDETTSDELHDTSERVIRPSESITHHHALSSADRRLSGHSSISSFPASVLHHDQQRTPSRLSHHERHDSFGKAVSPRRHKGLSTAFRNPSSVMEMQLNDDTGDETESVVSHHVRSGSRMSVRSHGSSHSSPSKRGTRSVGSSPKKGSGLRKEFPLVLLHCTLLPPANNWVSPTCPKELFAALLPDGYRQRWIQLHDKLSSAEVKLRGILLPHPQDDYELLEERLLEALELESPRIQGSHFDDKGADSGFEDGSQSESDADDKCPDCGKQIGKRERKWEIKVFAANGLMRGAAWTAAWRDMEKVDVQVDVFMPEDVRREVNTRLEALQAAEEEAQMEEEAASTTAAQHEPRGSAHELPRERTRPDEPYQQRAQPQAHDSSARSPRASSAIELLLQDRKNIVILLLSIVVAVYAIILPRIGQFNEPSSVLASHTGAQAVSPVANTATWSTTGILQEVPPIPVATANHRLSMHEPANRPSGPATKPAEVLNTETIGKHIPIDEAAPLAAASDNTDNTRASPIVNLAPDSRDNEHEIGHEMQPPDAVAELQRELSNKEEQVFITQDGEDRRER</sequence>
<feature type="compositionally biased region" description="Polar residues" evidence="1">
    <location>
        <begin position="12"/>
        <end position="35"/>
    </location>
</feature>
<accession>A0A0N1H1T4</accession>
<dbReference type="GeneID" id="28735778"/>
<protein>
    <submittedName>
        <fullName evidence="2">Uncharacterized protein</fullName>
    </submittedName>
</protein>
<feature type="compositionally biased region" description="Basic and acidic residues" evidence="1">
    <location>
        <begin position="52"/>
        <end position="63"/>
    </location>
</feature>
<reference evidence="2 3" key="1">
    <citation type="submission" date="2015-06" db="EMBL/GenBank/DDBJ databases">
        <title>Draft genome of the ant-associated black yeast Phialophora attae CBS 131958.</title>
        <authorList>
            <person name="Moreno L.F."/>
            <person name="Stielow B.J."/>
            <person name="de Hoog S."/>
            <person name="Vicente V.A."/>
            <person name="Weiss V.A."/>
            <person name="de Vries M."/>
            <person name="Cruz L.M."/>
            <person name="Souza E.M."/>
        </authorList>
    </citation>
    <scope>NUCLEOTIDE SEQUENCE [LARGE SCALE GENOMIC DNA]</scope>
    <source>
        <strain evidence="2 3">CBS 131958</strain>
    </source>
</reference>
<proteinExistence type="predicted"/>
<feature type="compositionally biased region" description="Low complexity" evidence="1">
    <location>
        <begin position="161"/>
        <end position="178"/>
    </location>
</feature>
<feature type="region of interest" description="Disordered" evidence="1">
    <location>
        <begin position="551"/>
        <end position="587"/>
    </location>
</feature>
<name>A0A0N1H1T4_9EURO</name>
<dbReference type="RefSeq" id="XP_017994873.1">
    <property type="nucleotide sequence ID" value="XM_018143898.1"/>
</dbReference>
<feature type="compositionally biased region" description="Basic and acidic residues" evidence="1">
    <location>
        <begin position="392"/>
        <end position="412"/>
    </location>
</feature>
<evidence type="ECO:0000313" key="3">
    <source>
        <dbReference type="Proteomes" id="UP000038010"/>
    </source>
</evidence>
<dbReference type="OrthoDB" id="5369448at2759"/>
<gene>
    <name evidence="2" type="ORF">AB675_3814</name>
</gene>
<keyword evidence="3" id="KW-1185">Reference proteome</keyword>
<evidence type="ECO:0000256" key="1">
    <source>
        <dbReference type="SAM" id="MobiDB-lite"/>
    </source>
</evidence>
<dbReference type="STRING" id="1664694.A0A0N1H1T4"/>